<proteinExistence type="predicted"/>
<accession>A0A3B0BD02</accession>
<evidence type="ECO:0000313" key="2">
    <source>
        <dbReference type="Proteomes" id="UP000282311"/>
    </source>
</evidence>
<dbReference type="AlphaFoldDB" id="A0A3B0BD02"/>
<keyword evidence="2" id="KW-1185">Reference proteome</keyword>
<organism evidence="1 2">
    <name type="scientific">Paenibacillus ginsengarvi</name>
    <dbReference type="NCBI Taxonomy" id="400777"/>
    <lineage>
        <taxon>Bacteria</taxon>
        <taxon>Bacillati</taxon>
        <taxon>Bacillota</taxon>
        <taxon>Bacilli</taxon>
        <taxon>Bacillales</taxon>
        <taxon>Paenibacillaceae</taxon>
        <taxon>Paenibacillus</taxon>
    </lineage>
</organism>
<dbReference type="EMBL" id="RBAH01000031">
    <property type="protein sequence ID" value="RKN70562.1"/>
    <property type="molecule type" value="Genomic_DNA"/>
</dbReference>
<name>A0A3B0BD02_9BACL</name>
<dbReference type="RefSeq" id="WP_120751020.1">
    <property type="nucleotide sequence ID" value="NZ_RBAH01000031.1"/>
</dbReference>
<sequence length="135" mass="13995">MSNEVKPNQFVTLLGANPTGNEVSTFSIVNPNATLSPFAIPEKKVFIVTDMDITFGRAAANKSTSVQLLLFGANTLSAFQDATTADSSGTGGLQASLATGVVIARNTIFGVRATSDTLPVGVVVNLHGYFAKADD</sequence>
<evidence type="ECO:0000313" key="1">
    <source>
        <dbReference type="EMBL" id="RKN70562.1"/>
    </source>
</evidence>
<comment type="caution">
    <text evidence="1">The sequence shown here is derived from an EMBL/GenBank/DDBJ whole genome shotgun (WGS) entry which is preliminary data.</text>
</comment>
<gene>
    <name evidence="1" type="ORF">D7M11_30300</name>
</gene>
<reference evidence="1 2" key="1">
    <citation type="journal article" date="2007" name="Int. J. Syst. Evol. Microbiol.">
        <title>Paenibacillus ginsengarvi sp. nov., isolated from soil from ginseng cultivation.</title>
        <authorList>
            <person name="Yoon M.H."/>
            <person name="Ten L.N."/>
            <person name="Im W.T."/>
        </authorList>
    </citation>
    <scope>NUCLEOTIDE SEQUENCE [LARGE SCALE GENOMIC DNA]</scope>
    <source>
        <strain evidence="1 2">KCTC 13059</strain>
    </source>
</reference>
<dbReference type="Proteomes" id="UP000282311">
    <property type="component" value="Unassembled WGS sequence"/>
</dbReference>
<protein>
    <submittedName>
        <fullName evidence="1">Uncharacterized protein</fullName>
    </submittedName>
</protein>